<keyword evidence="2" id="KW-1133">Transmembrane helix</keyword>
<comment type="caution">
    <text evidence="3">The sequence shown here is derived from an EMBL/GenBank/DDBJ whole genome shotgun (WGS) entry which is preliminary data.</text>
</comment>
<evidence type="ECO:0000313" key="4">
    <source>
        <dbReference type="Proteomes" id="UP000700815"/>
    </source>
</evidence>
<feature type="transmembrane region" description="Helical" evidence="2">
    <location>
        <begin position="69"/>
        <end position="90"/>
    </location>
</feature>
<dbReference type="EMBL" id="JAHBBH010000008">
    <property type="protein sequence ID" value="MBW3092202.1"/>
    <property type="molecule type" value="Genomic_DNA"/>
</dbReference>
<accession>A0ABS6WEB2</accession>
<protein>
    <submittedName>
        <fullName evidence="3">Uncharacterized protein</fullName>
    </submittedName>
</protein>
<keyword evidence="2" id="KW-0812">Transmembrane</keyword>
<organism evidence="3 4">
    <name type="scientific">Bifidobacterium miconis</name>
    <dbReference type="NCBI Taxonomy" id="2834435"/>
    <lineage>
        <taxon>Bacteria</taxon>
        <taxon>Bacillati</taxon>
        <taxon>Actinomycetota</taxon>
        <taxon>Actinomycetes</taxon>
        <taxon>Bifidobacteriales</taxon>
        <taxon>Bifidobacteriaceae</taxon>
        <taxon>Bifidobacterium</taxon>
    </lineage>
</organism>
<evidence type="ECO:0000256" key="2">
    <source>
        <dbReference type="SAM" id="Phobius"/>
    </source>
</evidence>
<sequence length="299" mass="33200">MNPTAMRNGRRYIILPSVTGGNDEPLRDGPRRNDPQHDRLQRDDARRNESNARGTVSETGSGASAGRPMWWWLLAAFLAFAVIVTGAFVWQRATRVTAQKIYDELVSLEPNATKDQLTARGYAYGGRAAYGWRTVDDDEFPTYDGPDEAPIDAFMNDVRAGRESVLRLVVDGIGPSRKTGTDEVSDGTSVRILWFDPTADADWADKDDPRQPASIHHDGKGQIREWWWRDGEVVVSDKRFSRAMQRDDEYADRTYVLKHQPAIPSDPDSTSTVIVAYDENLYSRGSGLGSVSGSGTGSD</sequence>
<feature type="compositionally biased region" description="Basic and acidic residues" evidence="1">
    <location>
        <begin position="24"/>
        <end position="50"/>
    </location>
</feature>
<keyword evidence="2" id="KW-0472">Membrane</keyword>
<feature type="compositionally biased region" description="Polar residues" evidence="1">
    <location>
        <begin position="51"/>
        <end position="62"/>
    </location>
</feature>
<evidence type="ECO:0000256" key="1">
    <source>
        <dbReference type="SAM" id="MobiDB-lite"/>
    </source>
</evidence>
<evidence type="ECO:0000313" key="3">
    <source>
        <dbReference type="EMBL" id="MBW3092202.1"/>
    </source>
</evidence>
<dbReference type="Proteomes" id="UP000700815">
    <property type="component" value="Unassembled WGS sequence"/>
</dbReference>
<name>A0ABS6WEB2_9BIFI</name>
<keyword evidence="4" id="KW-1185">Reference proteome</keyword>
<feature type="region of interest" description="Disordered" evidence="1">
    <location>
        <begin position="16"/>
        <end position="63"/>
    </location>
</feature>
<dbReference type="RefSeq" id="WP_219058294.1">
    <property type="nucleotide sequence ID" value="NZ_JAHBBH010000008.1"/>
</dbReference>
<gene>
    <name evidence="3" type="ORF">KIH79_04385</name>
</gene>
<reference evidence="3 4" key="1">
    <citation type="submission" date="2021-05" db="EMBL/GenBank/DDBJ databases">
        <title>Phylogenetic classification of ten novel species belonging to the genus Bifidobacterium comprising B. colchicus sp. nov., B. abeli sp. nov., B. bicoloris sp. nov., B. guerezis sp. nov., B. rosaliae sp. nov., B. santillanensis sp. nov., B. argentati sp. nov., B. amazzoni sp. nov., B. pluviali sp. nov., and B. pinnaculum sp. nov.</title>
        <authorList>
            <person name="Lugli G.A."/>
            <person name="Ruiz Garcia L."/>
            <person name="Margolles A."/>
            <person name="Ventura M."/>
        </authorList>
    </citation>
    <scope>NUCLEOTIDE SEQUENCE [LARGE SCALE GENOMIC DNA]</scope>
    <source>
        <strain evidence="3 4">82T10</strain>
    </source>
</reference>
<proteinExistence type="predicted"/>